<evidence type="ECO:0000313" key="9">
    <source>
        <dbReference type="Proteomes" id="UP000318571"/>
    </source>
</evidence>
<dbReference type="PANTHER" id="PTHR11706">
    <property type="entry name" value="SOLUTE CARRIER PROTEIN FAMILY 11 MEMBER"/>
    <property type="match status" value="1"/>
</dbReference>
<dbReference type="HAMAP" id="MF_00221">
    <property type="entry name" value="NRAMP"/>
    <property type="match status" value="1"/>
</dbReference>
<dbReference type="PANTHER" id="PTHR11706:SF33">
    <property type="entry name" value="NATURAL RESISTANCE-ASSOCIATED MACROPHAGE PROTEIN 2"/>
    <property type="match status" value="1"/>
</dbReference>
<dbReference type="GO" id="GO:0005886">
    <property type="term" value="C:plasma membrane"/>
    <property type="evidence" value="ECO:0007669"/>
    <property type="project" value="TreeGrafter"/>
</dbReference>
<dbReference type="NCBIfam" id="NF037982">
    <property type="entry name" value="Nramp_1"/>
    <property type="match status" value="1"/>
</dbReference>
<feature type="transmembrane region" description="Helical" evidence="7">
    <location>
        <begin position="188"/>
        <end position="208"/>
    </location>
</feature>
<dbReference type="OrthoDB" id="409173at2759"/>
<dbReference type="GO" id="GO:0015086">
    <property type="term" value="F:cadmium ion transmembrane transporter activity"/>
    <property type="evidence" value="ECO:0007669"/>
    <property type="project" value="TreeGrafter"/>
</dbReference>
<evidence type="ECO:0000256" key="6">
    <source>
        <dbReference type="ARBA" id="ARBA00023136"/>
    </source>
</evidence>
<reference evidence="8 9" key="1">
    <citation type="journal article" date="2018" name="Nat. Ecol. Evol.">
        <title>Genomic signatures of mitonuclear coevolution across populations of Tigriopus californicus.</title>
        <authorList>
            <person name="Barreto F.S."/>
            <person name="Watson E.T."/>
            <person name="Lima T.G."/>
            <person name="Willett C.S."/>
            <person name="Edmands S."/>
            <person name="Li W."/>
            <person name="Burton R.S."/>
        </authorList>
    </citation>
    <scope>NUCLEOTIDE SEQUENCE [LARGE SCALE GENOMIC DNA]</scope>
    <source>
        <strain evidence="8 9">San Diego</strain>
    </source>
</reference>
<keyword evidence="5 7" id="KW-1133">Transmembrane helix</keyword>
<dbReference type="Pfam" id="PF01566">
    <property type="entry name" value="Nramp"/>
    <property type="match status" value="1"/>
</dbReference>
<keyword evidence="3" id="KW-0813">Transport</keyword>
<feature type="transmembrane region" description="Helical" evidence="7">
    <location>
        <begin position="427"/>
        <end position="447"/>
    </location>
</feature>
<feature type="transmembrane region" description="Helical" evidence="7">
    <location>
        <begin position="233"/>
        <end position="256"/>
    </location>
</feature>
<evidence type="ECO:0000256" key="3">
    <source>
        <dbReference type="ARBA" id="ARBA00022448"/>
    </source>
</evidence>
<feature type="transmembrane region" description="Helical" evidence="7">
    <location>
        <begin position="86"/>
        <end position="108"/>
    </location>
</feature>
<feature type="transmembrane region" description="Helical" evidence="7">
    <location>
        <begin position="492"/>
        <end position="518"/>
    </location>
</feature>
<dbReference type="Proteomes" id="UP000318571">
    <property type="component" value="Chromosome 7"/>
</dbReference>
<feature type="transmembrane region" description="Helical" evidence="7">
    <location>
        <begin position="459"/>
        <end position="480"/>
    </location>
</feature>
<dbReference type="NCBIfam" id="TIGR01197">
    <property type="entry name" value="nramp"/>
    <property type="match status" value="1"/>
</dbReference>
<accession>A0A553P358</accession>
<comment type="subcellular location">
    <subcellularLocation>
        <location evidence="1">Membrane</location>
        <topology evidence="1">Multi-pass membrane protein</topology>
    </subcellularLocation>
</comment>
<evidence type="ECO:0000256" key="5">
    <source>
        <dbReference type="ARBA" id="ARBA00022989"/>
    </source>
</evidence>
<evidence type="ECO:0000313" key="8">
    <source>
        <dbReference type="EMBL" id="TRY72136.1"/>
    </source>
</evidence>
<feature type="transmembrane region" description="Helical" evidence="7">
    <location>
        <begin position="398"/>
        <end position="415"/>
    </location>
</feature>
<keyword evidence="6 7" id="KW-0472">Membrane</keyword>
<dbReference type="AlphaFoldDB" id="A0A553P358"/>
<gene>
    <name evidence="8" type="ORF">TCAL_00206</name>
</gene>
<evidence type="ECO:0000256" key="2">
    <source>
        <dbReference type="ARBA" id="ARBA00006670"/>
    </source>
</evidence>
<keyword evidence="4 7" id="KW-0812">Transmembrane</keyword>
<name>A0A553P358_TIGCA</name>
<comment type="similarity">
    <text evidence="2">Belongs to the NRAMP family.</text>
</comment>
<evidence type="ECO:0000256" key="7">
    <source>
        <dbReference type="SAM" id="Phobius"/>
    </source>
</evidence>
<dbReference type="OMA" id="KMCFNYF"/>
<dbReference type="GO" id="GO:0005381">
    <property type="term" value="F:iron ion transmembrane transporter activity"/>
    <property type="evidence" value="ECO:0007669"/>
    <property type="project" value="TreeGrafter"/>
</dbReference>
<protein>
    <submittedName>
        <fullName evidence="8">Uncharacterized protein</fullName>
    </submittedName>
</protein>
<feature type="transmembrane region" description="Helical" evidence="7">
    <location>
        <begin position="128"/>
        <end position="155"/>
    </location>
</feature>
<feature type="transmembrane region" description="Helical" evidence="7">
    <location>
        <begin position="161"/>
        <end position="181"/>
    </location>
</feature>
<feature type="transmembrane region" description="Helical" evidence="7">
    <location>
        <begin position="346"/>
        <end position="366"/>
    </location>
</feature>
<evidence type="ECO:0000256" key="1">
    <source>
        <dbReference type="ARBA" id="ARBA00004141"/>
    </source>
</evidence>
<dbReference type="PRINTS" id="PR00447">
    <property type="entry name" value="NATRESASSCMP"/>
</dbReference>
<feature type="transmembrane region" description="Helical" evidence="7">
    <location>
        <begin position="277"/>
        <end position="300"/>
    </location>
</feature>
<dbReference type="STRING" id="6832.A0A553P358"/>
<dbReference type="InterPro" id="IPR001046">
    <property type="entry name" value="NRAMP_fam"/>
</dbReference>
<proteinExistence type="inferred from homology"/>
<dbReference type="EMBL" id="VCGU01000008">
    <property type="protein sequence ID" value="TRY72136.1"/>
    <property type="molecule type" value="Genomic_DNA"/>
</dbReference>
<keyword evidence="9" id="KW-1185">Reference proteome</keyword>
<dbReference type="GO" id="GO:0005384">
    <property type="term" value="F:manganese ion transmembrane transporter activity"/>
    <property type="evidence" value="ECO:0007669"/>
    <property type="project" value="TreeGrafter"/>
</dbReference>
<evidence type="ECO:0000256" key="4">
    <source>
        <dbReference type="ARBA" id="ARBA00022692"/>
    </source>
</evidence>
<dbReference type="GO" id="GO:0010008">
    <property type="term" value="C:endosome membrane"/>
    <property type="evidence" value="ECO:0007669"/>
    <property type="project" value="TreeGrafter"/>
</dbReference>
<organism evidence="8 9">
    <name type="scientific">Tigriopus californicus</name>
    <name type="common">Marine copepod</name>
    <dbReference type="NCBI Taxonomy" id="6832"/>
    <lineage>
        <taxon>Eukaryota</taxon>
        <taxon>Metazoa</taxon>
        <taxon>Ecdysozoa</taxon>
        <taxon>Arthropoda</taxon>
        <taxon>Crustacea</taxon>
        <taxon>Multicrustacea</taxon>
        <taxon>Hexanauplia</taxon>
        <taxon>Copepoda</taxon>
        <taxon>Harpacticoida</taxon>
        <taxon>Harpacticidae</taxon>
        <taxon>Tigriopus</taxon>
    </lineage>
</organism>
<sequence>MAPEPTPDTPASIKKSHRTAVINDDTYLEDEKIDIPEEAILDDSIFSFRTLWLFTGPGWLMSIAYLDPGNIESDLQSGAKGQYRLLWVLMWATILGMVMQRLSARLGVVTGKHLAQVCYEQYPGVPRVILWIMVEIAIIGSDMQEVIGTAIAIYLLSQKYIPLWGGTLITIVDTFTFLFLDKYGLRKLEFFFAFLIGVMAISFGYNYFVDIPDQVGVMEGLFVPWSHDYSNEVLSQAVAAVGAIIMPHNLYLHSALVKTRKVNREDKRAVTQANKYYVIEGCVALFISFILNLFVVSVFANGLFETTYATAYNSCAAQDSIFLDVFDVGPEQANDFIDADLYKGGVFLGCTFGVACTYIWAVGILASGQSSTMTGTYSGQFAMEGFLNLKWKRWQRVLLTRTIAIIPTFSVAYFLDINNLTGLNDVLNALMSIQLPFAVIPTLTFTSSRLVMGDFANGLVMKIFVTLLAIIIIAINIFFVVDFVTTTLPATWWVYTLVGIFAVLYFLFIAYLTIALLVHMGIEQLLRFDWVRKYYWFEPIAEAQQKEKPPMLE</sequence>
<comment type="caution">
    <text evidence="8">The sequence shown here is derived from an EMBL/GenBank/DDBJ whole genome shotgun (WGS) entry which is preliminary data.</text>
</comment>